<feature type="domain" description="HTH cro/C1-type" evidence="2">
    <location>
        <begin position="65"/>
        <end position="119"/>
    </location>
</feature>
<dbReference type="OrthoDB" id="3188736at2"/>
<keyword evidence="4" id="KW-1185">Reference proteome</keyword>
<dbReference type="GO" id="GO:0003677">
    <property type="term" value="F:DNA binding"/>
    <property type="evidence" value="ECO:0007669"/>
    <property type="project" value="InterPro"/>
</dbReference>
<dbReference type="CDD" id="cd00093">
    <property type="entry name" value="HTH_XRE"/>
    <property type="match status" value="1"/>
</dbReference>
<gene>
    <name evidence="3" type="ORF">CBZ_05160</name>
</gene>
<feature type="compositionally biased region" description="Basic and acidic residues" evidence="1">
    <location>
        <begin position="17"/>
        <end position="40"/>
    </location>
</feature>
<dbReference type="Pfam" id="PF01381">
    <property type="entry name" value="HTH_3"/>
    <property type="match status" value="1"/>
</dbReference>
<evidence type="ECO:0000256" key="1">
    <source>
        <dbReference type="SAM" id="MobiDB-lite"/>
    </source>
</evidence>
<dbReference type="Gene3D" id="1.10.260.40">
    <property type="entry name" value="lambda repressor-like DNA-binding domains"/>
    <property type="match status" value="1"/>
</dbReference>
<dbReference type="Proteomes" id="UP000289954">
    <property type="component" value="Unassembled WGS sequence"/>
</dbReference>
<name>A0A402DMX4_9CELL</name>
<accession>A0A402DMX4</accession>
<dbReference type="RefSeq" id="WP_130780063.1">
    <property type="nucleotide sequence ID" value="NZ_BIMR01000025.1"/>
</dbReference>
<reference evidence="3 4" key="1">
    <citation type="submission" date="2019-01" db="EMBL/GenBank/DDBJ databases">
        <title>Draft genome sequence of Cellulomonas takizawaensis strain TKZ-21.</title>
        <authorList>
            <person name="Yamamura H."/>
            <person name="Hayashi T."/>
            <person name="Hamada M."/>
            <person name="Serisawa Y."/>
            <person name="Matsuyama K."/>
            <person name="Nakagawa Y."/>
            <person name="Otoguro M."/>
            <person name="Yanagida F."/>
            <person name="Hayakawa M."/>
        </authorList>
    </citation>
    <scope>NUCLEOTIDE SEQUENCE [LARGE SCALE GENOMIC DNA]</scope>
    <source>
        <strain evidence="3 4">NBRC12680</strain>
    </source>
</reference>
<comment type="caution">
    <text evidence="3">The sequence shown here is derived from an EMBL/GenBank/DDBJ whole genome shotgun (WGS) entry which is preliminary data.</text>
</comment>
<sequence>MTHDLAAGPLPPSAPSTDRRVEHRAAAGHDHLPARGHEHLAAPGRPRPAEHRVEPLLRRLVGAVLRERREDQGRTLRDVALDARVSVAYLSEIERGRKEASSEVLVAVCRALGLRLVDLVGAAHAELARADGRVVVDLADPRRGRTPALADEHAPERPTLVDLTTTGATVTAIRPRGTSGARGTVSDAVLLAA</sequence>
<dbReference type="SMART" id="SM00530">
    <property type="entry name" value="HTH_XRE"/>
    <property type="match status" value="1"/>
</dbReference>
<dbReference type="PROSITE" id="PS50943">
    <property type="entry name" value="HTH_CROC1"/>
    <property type="match status" value="1"/>
</dbReference>
<dbReference type="InterPro" id="IPR001387">
    <property type="entry name" value="Cro/C1-type_HTH"/>
</dbReference>
<dbReference type="SUPFAM" id="SSF47413">
    <property type="entry name" value="lambda repressor-like DNA-binding domains"/>
    <property type="match status" value="1"/>
</dbReference>
<proteinExistence type="predicted"/>
<protein>
    <recommendedName>
        <fullName evidence="2">HTH cro/C1-type domain-containing protein</fullName>
    </recommendedName>
</protein>
<evidence type="ECO:0000259" key="2">
    <source>
        <dbReference type="PROSITE" id="PS50943"/>
    </source>
</evidence>
<evidence type="ECO:0000313" key="4">
    <source>
        <dbReference type="Proteomes" id="UP000289954"/>
    </source>
</evidence>
<organism evidence="3 4">
    <name type="scientific">Cellulomonas biazotea</name>
    <dbReference type="NCBI Taxonomy" id="1709"/>
    <lineage>
        <taxon>Bacteria</taxon>
        <taxon>Bacillati</taxon>
        <taxon>Actinomycetota</taxon>
        <taxon>Actinomycetes</taxon>
        <taxon>Micrococcales</taxon>
        <taxon>Cellulomonadaceae</taxon>
        <taxon>Cellulomonas</taxon>
    </lineage>
</organism>
<dbReference type="EMBL" id="BIMR01000025">
    <property type="protein sequence ID" value="GCE75460.1"/>
    <property type="molecule type" value="Genomic_DNA"/>
</dbReference>
<dbReference type="InterPro" id="IPR010982">
    <property type="entry name" value="Lambda_DNA-bd_dom_sf"/>
</dbReference>
<evidence type="ECO:0000313" key="3">
    <source>
        <dbReference type="EMBL" id="GCE75460.1"/>
    </source>
</evidence>
<dbReference type="AlphaFoldDB" id="A0A402DMX4"/>
<feature type="region of interest" description="Disordered" evidence="1">
    <location>
        <begin position="1"/>
        <end position="52"/>
    </location>
</feature>